<keyword evidence="1" id="KW-0808">Transferase</keyword>
<accession>A0A177HQ67</accession>
<feature type="domain" description="Histidine kinase/HSP90-like ATPase" evidence="3">
    <location>
        <begin position="38"/>
        <end position="142"/>
    </location>
</feature>
<dbReference type="AlphaFoldDB" id="A0A177HQ67"/>
<keyword evidence="1" id="KW-0723">Serine/threonine-protein kinase</keyword>
<dbReference type="EMBL" id="LOHS01000088">
    <property type="protein sequence ID" value="OAH12749.1"/>
    <property type="molecule type" value="Genomic_DNA"/>
</dbReference>
<dbReference type="Pfam" id="PF13581">
    <property type="entry name" value="HATPase_c_2"/>
    <property type="match status" value="1"/>
</dbReference>
<keyword evidence="5" id="KW-1185">Reference proteome</keyword>
<organism evidence="4 5">
    <name type="scientific">Streptomyces jeddahensis</name>
    <dbReference type="NCBI Taxonomy" id="1716141"/>
    <lineage>
        <taxon>Bacteria</taxon>
        <taxon>Bacillati</taxon>
        <taxon>Actinomycetota</taxon>
        <taxon>Actinomycetes</taxon>
        <taxon>Kitasatosporales</taxon>
        <taxon>Streptomycetaceae</taxon>
        <taxon>Streptomyces</taxon>
    </lineage>
</organism>
<feature type="region of interest" description="Disordered" evidence="2">
    <location>
        <begin position="1"/>
        <end position="27"/>
    </location>
</feature>
<dbReference type="CDD" id="cd16936">
    <property type="entry name" value="HATPase_RsbW-like"/>
    <property type="match status" value="1"/>
</dbReference>
<dbReference type="InterPro" id="IPR036890">
    <property type="entry name" value="HATPase_C_sf"/>
</dbReference>
<dbReference type="PANTHER" id="PTHR35526:SF3">
    <property type="entry name" value="ANTI-SIGMA-F FACTOR RSBW"/>
    <property type="match status" value="1"/>
</dbReference>
<comment type="caution">
    <text evidence="4">The sequence shown here is derived from an EMBL/GenBank/DDBJ whole genome shotgun (WGS) entry which is preliminary data.</text>
</comment>
<evidence type="ECO:0000313" key="5">
    <source>
        <dbReference type="Proteomes" id="UP000077381"/>
    </source>
</evidence>
<keyword evidence="1" id="KW-0418">Kinase</keyword>
<dbReference type="InterPro" id="IPR050267">
    <property type="entry name" value="Anti-sigma-factor_SerPK"/>
</dbReference>
<reference evidence="4 5" key="1">
    <citation type="submission" date="2015-12" db="EMBL/GenBank/DDBJ databases">
        <title>Genome sequence of Streptomyces sp. G25.</title>
        <authorList>
            <person name="Poehlein A."/>
            <person name="Roettig A."/>
            <person name="Hiessl S."/>
            <person name="Hauschild P."/>
            <person name="Schauer J."/>
            <person name="Madkour M.H."/>
            <person name="Al-Ansari A.M."/>
            <person name="Almakishah N.H."/>
            <person name="Steinbuechel A."/>
            <person name="Daniel R."/>
        </authorList>
    </citation>
    <scope>NUCLEOTIDE SEQUENCE [LARGE SCALE GENOMIC DNA]</scope>
    <source>
        <strain evidence="5">G25(2015)</strain>
    </source>
</reference>
<dbReference type="InterPro" id="IPR003594">
    <property type="entry name" value="HATPase_dom"/>
</dbReference>
<dbReference type="SUPFAM" id="SSF55874">
    <property type="entry name" value="ATPase domain of HSP90 chaperone/DNA topoisomerase II/histidine kinase"/>
    <property type="match status" value="1"/>
</dbReference>
<name>A0A177HQ67_9ACTN</name>
<evidence type="ECO:0000313" key="4">
    <source>
        <dbReference type="EMBL" id="OAH12749.1"/>
    </source>
</evidence>
<sequence>MSATAVGGFPGARMTPKADPGIEHGRHGIEHVCPVPHIPEAVAAVRQHARTVLADWKLPPDTTEDALLVVSELVTNAVTHARPQTVLRLAWTRLDGRRALRIEVTDGGPVSLAERPADLQPDEHGRGIPIVAALSARHGVRSDCGGVTRWADIETS</sequence>
<proteinExistence type="predicted"/>
<dbReference type="STRING" id="1716141.STSP_40950"/>
<dbReference type="PATRIC" id="fig|1716141.3.peg.4309"/>
<dbReference type="Gene3D" id="3.30.565.10">
    <property type="entry name" value="Histidine kinase-like ATPase, C-terminal domain"/>
    <property type="match status" value="1"/>
</dbReference>
<evidence type="ECO:0000256" key="1">
    <source>
        <dbReference type="ARBA" id="ARBA00022527"/>
    </source>
</evidence>
<protein>
    <recommendedName>
        <fullName evidence="3">Histidine kinase/HSP90-like ATPase domain-containing protein</fullName>
    </recommendedName>
</protein>
<evidence type="ECO:0000259" key="3">
    <source>
        <dbReference type="Pfam" id="PF13581"/>
    </source>
</evidence>
<dbReference type="Proteomes" id="UP000077381">
    <property type="component" value="Unassembled WGS sequence"/>
</dbReference>
<evidence type="ECO:0000256" key="2">
    <source>
        <dbReference type="SAM" id="MobiDB-lite"/>
    </source>
</evidence>
<dbReference type="GO" id="GO:0004674">
    <property type="term" value="F:protein serine/threonine kinase activity"/>
    <property type="evidence" value="ECO:0007669"/>
    <property type="project" value="UniProtKB-KW"/>
</dbReference>
<dbReference type="PANTHER" id="PTHR35526">
    <property type="entry name" value="ANTI-SIGMA-F FACTOR RSBW-RELATED"/>
    <property type="match status" value="1"/>
</dbReference>
<gene>
    <name evidence="4" type="ORF">STSP_40950</name>
</gene>